<proteinExistence type="predicted"/>
<evidence type="ECO:0000313" key="2">
    <source>
        <dbReference type="Proteomes" id="UP001163046"/>
    </source>
</evidence>
<accession>A0A9W9Z1B2</accession>
<comment type="caution">
    <text evidence="1">The sequence shown here is derived from an EMBL/GenBank/DDBJ whole genome shotgun (WGS) entry which is preliminary data.</text>
</comment>
<dbReference type="EMBL" id="MU826830">
    <property type="protein sequence ID" value="KAJ7373518.1"/>
    <property type="molecule type" value="Genomic_DNA"/>
</dbReference>
<evidence type="ECO:0000313" key="1">
    <source>
        <dbReference type="EMBL" id="KAJ7373518.1"/>
    </source>
</evidence>
<organism evidence="1 2">
    <name type="scientific">Desmophyllum pertusum</name>
    <dbReference type="NCBI Taxonomy" id="174260"/>
    <lineage>
        <taxon>Eukaryota</taxon>
        <taxon>Metazoa</taxon>
        <taxon>Cnidaria</taxon>
        <taxon>Anthozoa</taxon>
        <taxon>Hexacorallia</taxon>
        <taxon>Scleractinia</taxon>
        <taxon>Caryophylliina</taxon>
        <taxon>Caryophylliidae</taxon>
        <taxon>Desmophyllum</taxon>
    </lineage>
</organism>
<gene>
    <name evidence="1" type="ORF">OS493_011118</name>
</gene>
<name>A0A9W9Z1B2_9CNID</name>
<sequence length="59" mass="6786">MRETVRFIPLVVSHDQPSPHGSPPGETESECLAFQEYQFRAPSVESVFKVFFLIRRFSA</sequence>
<dbReference type="AlphaFoldDB" id="A0A9W9Z1B2"/>
<keyword evidence="2" id="KW-1185">Reference proteome</keyword>
<dbReference type="Proteomes" id="UP001163046">
    <property type="component" value="Unassembled WGS sequence"/>
</dbReference>
<protein>
    <submittedName>
        <fullName evidence="1">Uncharacterized protein</fullName>
    </submittedName>
</protein>
<reference evidence="1" key="1">
    <citation type="submission" date="2023-01" db="EMBL/GenBank/DDBJ databases">
        <title>Genome assembly of the deep-sea coral Lophelia pertusa.</title>
        <authorList>
            <person name="Herrera S."/>
            <person name="Cordes E."/>
        </authorList>
    </citation>
    <scope>NUCLEOTIDE SEQUENCE</scope>
    <source>
        <strain evidence="1">USNM1676648</strain>
        <tissue evidence="1">Polyp</tissue>
    </source>
</reference>